<accession>E6TZ05</accession>
<gene>
    <name evidence="4" type="ordered locus">Bcell_4221</name>
</gene>
<evidence type="ECO:0000259" key="3">
    <source>
        <dbReference type="PROSITE" id="PS51186"/>
    </source>
</evidence>
<organism evidence="4 5">
    <name type="scientific">Evansella cellulosilytica (strain ATCC 21833 / DSM 2522 / FERM P-1141 / JCM 9156 / N-4)</name>
    <name type="common">Bacillus cellulosilyticus</name>
    <dbReference type="NCBI Taxonomy" id="649639"/>
    <lineage>
        <taxon>Bacteria</taxon>
        <taxon>Bacillati</taxon>
        <taxon>Bacillota</taxon>
        <taxon>Bacilli</taxon>
        <taxon>Bacillales</taxon>
        <taxon>Bacillaceae</taxon>
        <taxon>Evansella</taxon>
    </lineage>
</organism>
<dbReference type="HOGENOM" id="CLU_098671_1_0_9"/>
<dbReference type="Proteomes" id="UP000001401">
    <property type="component" value="Chromosome"/>
</dbReference>
<keyword evidence="1 4" id="KW-0808">Transferase</keyword>
<dbReference type="Pfam" id="PF00583">
    <property type="entry name" value="Acetyltransf_1"/>
    <property type="match status" value="1"/>
</dbReference>
<dbReference type="PANTHER" id="PTHR43877:SF2">
    <property type="entry name" value="AMINOALKYLPHOSPHONATE N-ACETYLTRANSFERASE-RELATED"/>
    <property type="match status" value="1"/>
</dbReference>
<proteinExistence type="predicted"/>
<dbReference type="GO" id="GO:0016747">
    <property type="term" value="F:acyltransferase activity, transferring groups other than amino-acyl groups"/>
    <property type="evidence" value="ECO:0007669"/>
    <property type="project" value="InterPro"/>
</dbReference>
<dbReference type="AlphaFoldDB" id="E6TZ05"/>
<dbReference type="PANTHER" id="PTHR43877">
    <property type="entry name" value="AMINOALKYLPHOSPHONATE N-ACETYLTRANSFERASE-RELATED-RELATED"/>
    <property type="match status" value="1"/>
</dbReference>
<dbReference type="InterPro" id="IPR016181">
    <property type="entry name" value="Acyl_CoA_acyltransferase"/>
</dbReference>
<name>E6TZ05_EVAC2</name>
<dbReference type="Gene3D" id="3.40.630.30">
    <property type="match status" value="1"/>
</dbReference>
<evidence type="ECO:0000256" key="1">
    <source>
        <dbReference type="ARBA" id="ARBA00022679"/>
    </source>
</evidence>
<dbReference type="InterPro" id="IPR050832">
    <property type="entry name" value="Bact_Acetyltransf"/>
</dbReference>
<dbReference type="EMBL" id="CP002394">
    <property type="protein sequence ID" value="ADU32448.1"/>
    <property type="molecule type" value="Genomic_DNA"/>
</dbReference>
<feature type="domain" description="N-acetyltransferase" evidence="3">
    <location>
        <begin position="8"/>
        <end position="170"/>
    </location>
</feature>
<keyword evidence="2" id="KW-0012">Acyltransferase</keyword>
<sequence>MKTRMKDYTIQLATEDKREEISNFVITMLEELYPTGAFNPNPTDLVKFNTIYLNRPIASFYIALNHSRQIVGTAAIRPYDDRFSFLGDLKLVHPVCEMTRFYVEASYRGIGIGKELYALTENYAFATGYKTSYLHTSKYLPGGYHFWKSRGYEENVWEDDQIVHMCKRIYE</sequence>
<evidence type="ECO:0000313" key="4">
    <source>
        <dbReference type="EMBL" id="ADU32448.1"/>
    </source>
</evidence>
<dbReference type="InterPro" id="IPR000182">
    <property type="entry name" value="GNAT_dom"/>
</dbReference>
<keyword evidence="5" id="KW-1185">Reference proteome</keyword>
<evidence type="ECO:0000313" key="5">
    <source>
        <dbReference type="Proteomes" id="UP000001401"/>
    </source>
</evidence>
<dbReference type="STRING" id="649639.Bcell_4221"/>
<dbReference type="CDD" id="cd04301">
    <property type="entry name" value="NAT_SF"/>
    <property type="match status" value="1"/>
</dbReference>
<protein>
    <submittedName>
        <fullName evidence="4">GCN5-related N-acetyltransferase</fullName>
    </submittedName>
</protein>
<reference evidence="4" key="1">
    <citation type="submission" date="2010-12" db="EMBL/GenBank/DDBJ databases">
        <title>Complete sequence of Bacillus cellulosilyticus DSM 2522.</title>
        <authorList>
            <consortium name="US DOE Joint Genome Institute"/>
            <person name="Lucas S."/>
            <person name="Copeland A."/>
            <person name="Lapidus A."/>
            <person name="Cheng J.-F."/>
            <person name="Bruce D."/>
            <person name="Goodwin L."/>
            <person name="Pitluck S."/>
            <person name="Chertkov O."/>
            <person name="Detter J.C."/>
            <person name="Han C."/>
            <person name="Tapia R."/>
            <person name="Land M."/>
            <person name="Hauser L."/>
            <person name="Jeffries C."/>
            <person name="Kyrpides N."/>
            <person name="Ivanova N."/>
            <person name="Mikhailova N."/>
            <person name="Brumm P."/>
            <person name="Mead D."/>
            <person name="Woyke T."/>
        </authorList>
    </citation>
    <scope>NUCLEOTIDE SEQUENCE [LARGE SCALE GENOMIC DNA]</scope>
    <source>
        <strain evidence="4">DSM 2522</strain>
    </source>
</reference>
<dbReference type="eggNOG" id="COG0456">
    <property type="taxonomic scope" value="Bacteria"/>
</dbReference>
<dbReference type="PROSITE" id="PS51186">
    <property type="entry name" value="GNAT"/>
    <property type="match status" value="1"/>
</dbReference>
<dbReference type="KEGG" id="bco:Bcell_4221"/>
<evidence type="ECO:0000256" key="2">
    <source>
        <dbReference type="ARBA" id="ARBA00023315"/>
    </source>
</evidence>
<dbReference type="SUPFAM" id="SSF55729">
    <property type="entry name" value="Acyl-CoA N-acyltransferases (Nat)"/>
    <property type="match status" value="1"/>
</dbReference>